<gene>
    <name evidence="2" type="ORF">NDU88_000532</name>
</gene>
<dbReference type="AlphaFoldDB" id="A0AAV7TGL4"/>
<dbReference type="Proteomes" id="UP001066276">
    <property type="component" value="Chromosome 3_2"/>
</dbReference>
<feature type="region of interest" description="Disordered" evidence="1">
    <location>
        <begin position="123"/>
        <end position="171"/>
    </location>
</feature>
<reference evidence="2" key="1">
    <citation type="journal article" date="2022" name="bioRxiv">
        <title>Sequencing and chromosome-scale assembly of the giantPleurodeles waltlgenome.</title>
        <authorList>
            <person name="Brown T."/>
            <person name="Elewa A."/>
            <person name="Iarovenko S."/>
            <person name="Subramanian E."/>
            <person name="Araus A.J."/>
            <person name="Petzold A."/>
            <person name="Susuki M."/>
            <person name="Suzuki K.-i.T."/>
            <person name="Hayashi T."/>
            <person name="Toyoda A."/>
            <person name="Oliveira C."/>
            <person name="Osipova E."/>
            <person name="Leigh N.D."/>
            <person name="Simon A."/>
            <person name="Yun M.H."/>
        </authorList>
    </citation>
    <scope>NUCLEOTIDE SEQUENCE</scope>
    <source>
        <strain evidence="2">20211129_DDA</strain>
        <tissue evidence="2">Liver</tissue>
    </source>
</reference>
<proteinExistence type="predicted"/>
<feature type="compositionally biased region" description="Polar residues" evidence="1">
    <location>
        <begin position="33"/>
        <end position="43"/>
    </location>
</feature>
<protein>
    <submittedName>
        <fullName evidence="2">Uncharacterized protein</fullName>
    </submittedName>
</protein>
<evidence type="ECO:0000313" key="3">
    <source>
        <dbReference type="Proteomes" id="UP001066276"/>
    </source>
</evidence>
<evidence type="ECO:0000256" key="1">
    <source>
        <dbReference type="SAM" id="MobiDB-lite"/>
    </source>
</evidence>
<keyword evidence="3" id="KW-1185">Reference proteome</keyword>
<feature type="region of interest" description="Disordered" evidence="1">
    <location>
        <begin position="1"/>
        <end position="83"/>
    </location>
</feature>
<accession>A0AAV7TGL4</accession>
<evidence type="ECO:0000313" key="2">
    <source>
        <dbReference type="EMBL" id="KAJ1175241.1"/>
    </source>
</evidence>
<dbReference type="EMBL" id="JANPWB010000006">
    <property type="protein sequence ID" value="KAJ1175241.1"/>
    <property type="molecule type" value="Genomic_DNA"/>
</dbReference>
<name>A0AAV7TGL4_PLEWA</name>
<organism evidence="2 3">
    <name type="scientific">Pleurodeles waltl</name>
    <name type="common">Iberian ribbed newt</name>
    <dbReference type="NCBI Taxonomy" id="8319"/>
    <lineage>
        <taxon>Eukaryota</taxon>
        <taxon>Metazoa</taxon>
        <taxon>Chordata</taxon>
        <taxon>Craniata</taxon>
        <taxon>Vertebrata</taxon>
        <taxon>Euteleostomi</taxon>
        <taxon>Amphibia</taxon>
        <taxon>Batrachia</taxon>
        <taxon>Caudata</taxon>
        <taxon>Salamandroidea</taxon>
        <taxon>Salamandridae</taxon>
        <taxon>Pleurodelinae</taxon>
        <taxon>Pleurodeles</taxon>
    </lineage>
</organism>
<comment type="caution">
    <text evidence="2">The sequence shown here is derived from an EMBL/GenBank/DDBJ whole genome shotgun (WGS) entry which is preliminary data.</text>
</comment>
<sequence length="171" mass="18153">MPRGHSRPSSSVRPDRSLVPGVVAIRGRPVQGTRESLSATAPLSLQPRPAGSPSDVAQPLRSLRPKPPSRCTAAAPSTRRSLPRDAAALLLRVARTAFESQPQPPPGFSSYPVTPLVQRGRIGRGRRSGPGSAVEASPGRHFVFRDGRGSRTGATFINCSPPKVPRGRKDC</sequence>
<feature type="compositionally biased region" description="Low complexity" evidence="1">
    <location>
        <begin position="7"/>
        <end position="20"/>
    </location>
</feature>